<comment type="caution">
    <text evidence="1">The sequence shown here is derived from an EMBL/GenBank/DDBJ whole genome shotgun (WGS) entry which is preliminary data.</text>
</comment>
<organism evidence="1">
    <name type="scientific">termite gut metagenome</name>
    <dbReference type="NCBI Taxonomy" id="433724"/>
    <lineage>
        <taxon>unclassified sequences</taxon>
        <taxon>metagenomes</taxon>
        <taxon>organismal metagenomes</taxon>
    </lineage>
</organism>
<name>A0A5J4QYL2_9ZZZZ</name>
<protein>
    <recommendedName>
        <fullName evidence="2">DUF5020 domain-containing protein</fullName>
    </recommendedName>
</protein>
<dbReference type="AlphaFoldDB" id="A0A5J4QYL2"/>
<reference evidence="1" key="1">
    <citation type="submission" date="2019-03" db="EMBL/GenBank/DDBJ databases">
        <title>Single cell metagenomics reveals metabolic interactions within the superorganism composed of flagellate Streblomastix strix and complex community of Bacteroidetes bacteria on its surface.</title>
        <authorList>
            <person name="Treitli S.C."/>
            <person name="Kolisko M."/>
            <person name="Husnik F."/>
            <person name="Keeling P."/>
            <person name="Hampl V."/>
        </authorList>
    </citation>
    <scope>NUCLEOTIDE SEQUENCE</scope>
    <source>
        <strain evidence="1">STM</strain>
    </source>
</reference>
<dbReference type="EMBL" id="SNRY01002288">
    <property type="protein sequence ID" value="KAA6325811.1"/>
    <property type="molecule type" value="Genomic_DNA"/>
</dbReference>
<evidence type="ECO:0008006" key="2">
    <source>
        <dbReference type="Google" id="ProtNLM"/>
    </source>
</evidence>
<gene>
    <name evidence="1" type="ORF">EZS27_025012</name>
</gene>
<sequence>MKKTIATFLFLFSMFIATVNAQNIQLHYDFGSALYNEYDGRPLVTSTVEKFQPDKWGSTFFFIDMDYTSKGIVSAYWEIARELQFWKGPFSAHVEYNGGLAGAYSFNNAWLAGATYTYNNPTYTKGFTLSAMYKYIQKLNAPNNAQLTGTWYVNFLNKLYTFSGFADVWTEGNISDNIIFLSEPQFWVNLNALKNVSDDFNLSLGTEVELNYNFGGHDGFHTIPTLAMKWTF</sequence>
<proteinExistence type="predicted"/>
<accession>A0A5J4QYL2</accession>
<dbReference type="Pfam" id="PF16412">
    <property type="entry name" value="DUF5020"/>
    <property type="match status" value="1"/>
</dbReference>
<evidence type="ECO:0000313" key="1">
    <source>
        <dbReference type="EMBL" id="KAA6325811.1"/>
    </source>
</evidence>